<dbReference type="Pfam" id="PF16132">
    <property type="entry name" value="DUF4843"/>
    <property type="match status" value="1"/>
</dbReference>
<evidence type="ECO:0000313" key="2">
    <source>
        <dbReference type="EMBL" id="MBK3518203.1"/>
    </source>
</evidence>
<keyword evidence="3" id="KW-1185">Reference proteome</keyword>
<protein>
    <submittedName>
        <fullName evidence="2">DUF4843 domain-containing protein</fullName>
    </submittedName>
</protein>
<accession>A0ABS1HLQ9</accession>
<feature type="signal peptide" evidence="1">
    <location>
        <begin position="1"/>
        <end position="23"/>
    </location>
</feature>
<keyword evidence="1" id="KW-0732">Signal</keyword>
<dbReference type="EMBL" id="JAENRR010000029">
    <property type="protein sequence ID" value="MBK3518203.1"/>
    <property type="molecule type" value="Genomic_DNA"/>
</dbReference>
<dbReference type="InterPro" id="IPR032299">
    <property type="entry name" value="DUF4843"/>
</dbReference>
<organism evidence="2 3">
    <name type="scientific">Carboxylicivirga marina</name>
    <dbReference type="NCBI Taxonomy" id="2800988"/>
    <lineage>
        <taxon>Bacteria</taxon>
        <taxon>Pseudomonadati</taxon>
        <taxon>Bacteroidota</taxon>
        <taxon>Bacteroidia</taxon>
        <taxon>Marinilabiliales</taxon>
        <taxon>Marinilabiliaceae</taxon>
        <taxon>Carboxylicivirga</taxon>
    </lineage>
</organism>
<proteinExistence type="predicted"/>
<dbReference type="RefSeq" id="WP_200465432.1">
    <property type="nucleotide sequence ID" value="NZ_JAENRR010000029.1"/>
</dbReference>
<name>A0ABS1HLQ9_9BACT</name>
<reference evidence="2 3" key="1">
    <citation type="submission" date="2021-01" db="EMBL/GenBank/DDBJ databases">
        <title>Carboxyliciviraga sp.nov., isolated from coastal sediments.</title>
        <authorList>
            <person name="Lu D."/>
            <person name="Zhang T."/>
        </authorList>
    </citation>
    <scope>NUCLEOTIDE SEQUENCE [LARGE SCALE GENOMIC DNA]</scope>
    <source>
        <strain evidence="2 3">N1Y132</strain>
    </source>
</reference>
<evidence type="ECO:0000313" key="3">
    <source>
        <dbReference type="Proteomes" id="UP000605676"/>
    </source>
</evidence>
<dbReference type="Proteomes" id="UP000605676">
    <property type="component" value="Unassembled WGS sequence"/>
</dbReference>
<comment type="caution">
    <text evidence="2">The sequence shown here is derived from an EMBL/GenBank/DDBJ whole genome shotgun (WGS) entry which is preliminary data.</text>
</comment>
<feature type="chain" id="PRO_5047328717" evidence="1">
    <location>
        <begin position="24"/>
        <end position="263"/>
    </location>
</feature>
<dbReference type="PROSITE" id="PS51257">
    <property type="entry name" value="PROKAR_LIPOPROTEIN"/>
    <property type="match status" value="1"/>
</dbReference>
<gene>
    <name evidence="2" type="ORF">JIV24_12730</name>
</gene>
<evidence type="ECO:0000256" key="1">
    <source>
        <dbReference type="SAM" id="SignalP"/>
    </source>
</evidence>
<sequence length="263" mass="30377">MKQQYIYQFSAWLLTAFAFLFTACEQDLQFYDVNQKDGVYFNTLDEEAPDSLYASFGPEGGSVLDFSLPLQMLGTPKAGERPVQYRIDSERSTAVEGINFTIGEALMGKDEVQAQLPLTFMVQPGNEEDDTIYDLVLILEENEHFRPMMSDTLKVSFYGLVGQPDFWVDRVFGPYSPALLGKFFELFRAMENKVPTIYADIIRDYGYYIDVDNIDGDYIYPGEPFYKFYKKVFINYVFLDLYQHYQDNPTDGVSVPHPDTWDN</sequence>